<protein>
    <recommendedName>
        <fullName evidence="8">Talin-2</fullName>
    </recommendedName>
</protein>
<proteinExistence type="predicted"/>
<dbReference type="InterPro" id="IPR032425">
    <property type="entry name" value="FERM_f0"/>
</dbReference>
<dbReference type="InterPro" id="IPR019749">
    <property type="entry name" value="Band_41_domain"/>
</dbReference>
<dbReference type="InterPro" id="IPR002558">
    <property type="entry name" value="ILWEQ_dom"/>
</dbReference>
<dbReference type="GO" id="GO:0001726">
    <property type="term" value="C:ruffle"/>
    <property type="evidence" value="ECO:0007669"/>
    <property type="project" value="InterPro"/>
</dbReference>
<dbReference type="FunFam" id="2.30.29.30:FF:000028">
    <property type="entry name" value="Talin 2"/>
    <property type="match status" value="1"/>
</dbReference>
<dbReference type="GO" id="GO:0005925">
    <property type="term" value="C:focal adhesion"/>
    <property type="evidence" value="ECO:0007669"/>
    <property type="project" value="InterPro"/>
</dbReference>
<dbReference type="GO" id="GO:0005886">
    <property type="term" value="C:plasma membrane"/>
    <property type="evidence" value="ECO:0007669"/>
    <property type="project" value="TreeGrafter"/>
</dbReference>
<dbReference type="SMART" id="SM00307">
    <property type="entry name" value="ILWEQ"/>
    <property type="match status" value="1"/>
</dbReference>
<dbReference type="InterPro" id="IPR002404">
    <property type="entry name" value="IRS_PTB"/>
</dbReference>
<dbReference type="InterPro" id="IPR011993">
    <property type="entry name" value="PH-like_dom_sf"/>
</dbReference>
<dbReference type="FunFam" id="1.20.80.10:FF:000007">
    <property type="entry name" value="Talin 2"/>
    <property type="match status" value="1"/>
</dbReference>
<dbReference type="InterPro" id="IPR015224">
    <property type="entry name" value="Talin_cent"/>
</dbReference>
<keyword evidence="3" id="KW-0206">Cytoskeleton</keyword>
<dbReference type="CDD" id="cd17089">
    <property type="entry name" value="FERM_F0_TLN"/>
    <property type="match status" value="1"/>
</dbReference>
<comment type="subcellular location">
    <subcellularLocation>
        <location evidence="1">Cytoplasm</location>
        <location evidence="1">Cytoskeleton</location>
    </subcellularLocation>
</comment>
<dbReference type="InterPro" id="IPR014352">
    <property type="entry name" value="FERM/acyl-CoA-bd_prot_sf"/>
</dbReference>
<dbReference type="PROSITE" id="PS00661">
    <property type="entry name" value="FERM_2"/>
    <property type="match status" value="1"/>
</dbReference>
<dbReference type="InterPro" id="IPR049108">
    <property type="entry name" value="Talin_R4"/>
</dbReference>
<dbReference type="CDD" id="cd17090">
    <property type="entry name" value="FERM_F1_TLN"/>
    <property type="match status" value="1"/>
</dbReference>
<evidence type="ECO:0000259" key="5">
    <source>
        <dbReference type="PROSITE" id="PS50057"/>
    </source>
</evidence>
<dbReference type="PANTHER" id="PTHR19981">
    <property type="entry name" value="TALIN"/>
    <property type="match status" value="1"/>
</dbReference>
<evidence type="ECO:0000256" key="4">
    <source>
        <dbReference type="SAM" id="MobiDB-lite"/>
    </source>
</evidence>
<evidence type="ECO:0000256" key="1">
    <source>
        <dbReference type="ARBA" id="ARBA00004245"/>
    </source>
</evidence>
<organism evidence="7">
    <name type="scientific">Schistocephalus solidus</name>
    <name type="common">Tapeworm</name>
    <dbReference type="NCBI Taxonomy" id="70667"/>
    <lineage>
        <taxon>Eukaryota</taxon>
        <taxon>Metazoa</taxon>
        <taxon>Spiralia</taxon>
        <taxon>Lophotrochozoa</taxon>
        <taxon>Platyhelminthes</taxon>
        <taxon>Cestoda</taxon>
        <taxon>Eucestoda</taxon>
        <taxon>Diphyllobothriidea</taxon>
        <taxon>Diphyllobothriidae</taxon>
        <taxon>Schistocephalus</taxon>
    </lineage>
</organism>
<reference evidence="7" key="1">
    <citation type="submission" date="2016-01" db="EMBL/GenBank/DDBJ databases">
        <title>Reference transcriptome for the parasite Schistocephalus solidus: insights into the molecular evolution of parasitism.</title>
        <authorList>
            <person name="Hebert F.O."/>
            <person name="Grambauer S."/>
            <person name="Barber I."/>
            <person name="Landry C.R."/>
            <person name="Aubin-Horth N."/>
        </authorList>
    </citation>
    <scope>NUCLEOTIDE SEQUENCE</scope>
</reference>
<dbReference type="GO" id="GO:0005737">
    <property type="term" value="C:cytoplasm"/>
    <property type="evidence" value="ECO:0007669"/>
    <property type="project" value="TreeGrafter"/>
</dbReference>
<dbReference type="EMBL" id="GEEE01000884">
    <property type="protein sequence ID" value="JAP62341.1"/>
    <property type="molecule type" value="Transcribed_RNA"/>
</dbReference>
<evidence type="ECO:0000313" key="7">
    <source>
        <dbReference type="EMBL" id="JAP62341.1"/>
    </source>
</evidence>
<dbReference type="Gene3D" id="2.30.29.30">
    <property type="entry name" value="Pleckstrin-homology domain (PH domain)/Phosphotyrosine-binding domain (PTB)"/>
    <property type="match status" value="1"/>
</dbReference>
<dbReference type="InterPro" id="IPR000299">
    <property type="entry name" value="FERM_domain"/>
</dbReference>
<feature type="region of interest" description="Disordered" evidence="4">
    <location>
        <begin position="2616"/>
        <end position="2641"/>
    </location>
</feature>
<dbReference type="GO" id="GO:0005200">
    <property type="term" value="F:structural constituent of cytoskeleton"/>
    <property type="evidence" value="ECO:0007669"/>
    <property type="project" value="InterPro"/>
</dbReference>
<dbReference type="SUPFAM" id="SSF109885">
    <property type="entry name" value="I/LWEQ domain"/>
    <property type="match status" value="2"/>
</dbReference>
<gene>
    <name evidence="7" type="ORF">TR114619</name>
</gene>
<dbReference type="Gene3D" id="3.10.20.90">
    <property type="entry name" value="Phosphatidylinositol 3-kinase Catalytic Subunit, Chain A, domain 1"/>
    <property type="match status" value="2"/>
</dbReference>
<feature type="region of interest" description="Disordered" evidence="4">
    <location>
        <begin position="1436"/>
        <end position="1460"/>
    </location>
</feature>
<dbReference type="GO" id="GO:0098609">
    <property type="term" value="P:cell-cell adhesion"/>
    <property type="evidence" value="ECO:0007669"/>
    <property type="project" value="TreeGrafter"/>
</dbReference>
<dbReference type="Gene3D" id="1.20.1420.10">
    <property type="entry name" value="Talin, central domain"/>
    <property type="match status" value="5"/>
</dbReference>
<dbReference type="SUPFAM" id="SSF50729">
    <property type="entry name" value="PH domain-like"/>
    <property type="match status" value="1"/>
</dbReference>
<dbReference type="InterPro" id="IPR036476">
    <property type="entry name" value="Talin_cent_sf"/>
</dbReference>
<dbReference type="InterPro" id="IPR035964">
    <property type="entry name" value="I/LWEQ_dom_sf"/>
</dbReference>
<name>A0A0V0J9D1_SCHSO</name>
<dbReference type="Pfam" id="PF01608">
    <property type="entry name" value="I_LWEQ"/>
    <property type="match status" value="1"/>
</dbReference>
<dbReference type="InterPro" id="IPR035963">
    <property type="entry name" value="FERM_2"/>
</dbReference>
<feature type="domain" description="I/LWEQ" evidence="6">
    <location>
        <begin position="2771"/>
        <end position="3073"/>
    </location>
</feature>
<feature type="compositionally biased region" description="Polar residues" evidence="4">
    <location>
        <begin position="2617"/>
        <end position="2633"/>
    </location>
</feature>
<evidence type="ECO:0008006" key="8">
    <source>
        <dbReference type="Google" id="ProtNLM"/>
    </source>
</evidence>
<dbReference type="InterPro" id="IPR019748">
    <property type="entry name" value="FERM_central"/>
</dbReference>
<dbReference type="GO" id="GO:0030036">
    <property type="term" value="P:actin cytoskeleton organization"/>
    <property type="evidence" value="ECO:0007669"/>
    <property type="project" value="TreeGrafter"/>
</dbReference>
<sequence length="3079" mass="333788">MSVITLNIYIANLNKKVAFKTSTDRSVFDICQAIQKSYKNAGSGPEFGIFISDSDPKQSFWLESSRLLSYYHLYDGMDVEYKSKLRLLIISTMDGTRKTLQVDESKTIADLMLTICGKMGITNHEEYSLIHEKARLQTIRKGKTLPRDYDRLEKLKQKLHTDDDLNWLSHSKTLRQHGIEETDNLLLQRKYFFSDQNVDARDPVQLNLLYLQLKKAIIDGAHPISFEQAVELAGLQCQAELGNMVAEKAKSTTIDLKEHVPKEYVKVKGIEKRIKESHQKLSGLQEKEAKIRYIQLCRSLPTYGITFFLIKEKLTGRNKLVPRLFGVSKESVMRVDEKTKEILETWPLTRVRRWAATANLFTLDFGEYSPDGNYIMQTTEGEQIAQLISGYIDIILRRQKKCDTTGYEENDSSAIFEENVGPSRAEIVSSGGTMSRGHKVAGGYLAYDGYVGHAVGTYARSNAGNGGNTVSNRSLDNPGTPMRAQLMERCANGVKRRGGNEVQLVELRQPKRAVVSRIDSNSKEIKSASESLNKPYFENAETVQRNDLATQRWRLENMAQARAGISSHLGAMTIATGNLLTVLQSNQFPMDEDDSQPELDYAAVDSSLTTIGLNVQRLMQNVRVLDQLQAAEAGLSGNGSRQGIPHSSITAAAQEVAAAFLSLMESATPARDEQRGDEVHTLNRPSLFEAASRVGDASQQLLQLVSTNQLQYHRLRHHFLEPIPEDENENEPGEPDYEVEAGNFMANAHALDWQLRDNLLSATKEVANATANLVKFAKAAAVAVNQQAAELMNTEPDSEQLAAERDRHVDFLRDAQTQLIQDATHAGKATSRLVTCAKVVVCTMEQPASQRQMLSCAQEVSQAVNGLVDVAAAVVGAPTLQLQTQEQLVEQAAAFDGLRHATTYVNACLDQLTKRLMSASVQAQQDPIVMRLLESEHQIPATLGDGEALLRQAENLVQTTSALIEELRSNHELLSAANVSGAEAAVRADLLVADISQLIEAMKLLAAGNQQSLAHQQKVVAASGELLERAQALAAPIIRARLTTGLEFATRLTASNANLLSTMTEEAVRVSRSSQFKILQELDTLQNEVMPEVTLSCDQARAQPQEFGNQTNLLAASKNLMDTLKDFISSVDILAPTVPDTGIQAALTSAARNTHICLTDLRQCCTVAEPVLQNPPPSLPKFEAERRNSLREGSQANSSARIVWPSIASRLADMHTQLNSNSDYKLPGDTLDSVCAAVINSVAKFNDAFPPMSTPQTSSLPERLVAEAKEISDGSGAGLSPDRLPPVTAKLMDSLRCVTEAIRGLAGYLSSILDETAVDPDLNNVLIASWNLLNSEENDQGQQSRPSSQVFNAHFAASELKKRLLENGNACLTDAHSCLLWALHDSDVEDFNFERGISEHAGQLVASISDLRKLVPGSQIACKLNSIVDQLPNGVKSKAKQNDLPSQIPEKRTDSEPTDPSLLLTALRGLAEASEDIGRLTAEQSEYRREDNGFSPTCNLAMAADRLANALSKVLDAFGTSQVPDESTDPVLGDLHKAARPLAKELQKALCGDSVGSSQGTTVNAVRISQLCFQLRDWAIQTTEQTQNRVAKELAVTGDSATPAAVEKQLENARAQLTSALKALSVPSKHARNSESEVPGSEFPLITYPVSKLTYPECAIEVCDLEQNITGYLESIPFHAKEQNSQAFCAAIQGVADAALGMLQVATQSAYLVGASQPCNAPGHAPRLSDQDARRLTEVTEAMCADLDKLNHAAAALGTDPIDNGKIMQIANDVTMDSSCICQATRQCISESTDSALKKVLAENAKEVAQLTTQLVNRIHGQDPQPASGEEVAHLSDALKDSVCRLTGSLLQDISDSPIQVMSEAASYQTPFLSHGRRVVFTAEELTDCACRLFNSCEAETTYLERRQALQSAAANLRECIGEQKPGIHSLEALKSAARSLRRRLDDVGLQSQNGQNGDGASELDTSVPLINSSLHQIAALSGKLAGDWRQERWELVANDANQMLSYLPSLVNEVIKAMAGLNRSSDQAQLQECLRTVLEATDVLSQNLLNRIRRYTDEDKEDTAAPISEHADQLRQACRDLLNCFDELAMRQGSLNSHVATIHAACAKLDEAPTSPSTSDQQQQLVPLQTRLANQVRGITQVGSRLTEAAKAAAAGLSGAMETEETTAASLVKEFSRAVDTARQFSALLANQRPGRPVREGDQSNEQEPGSRLADRLRVAMQSIGKTCVDLLHHPNQTDGLQALTGRVSSLIAVLQQSSRGVYACASAAEGISNVVADFDSAIYFARANSLVEPDSAAFRQSAADVVSLETKMQQSQEKVMHLAKGIIEETNALSQNLSGEQDNLAISAQNCLLHVKNLHSATLGLVTQPDVGLTGTALQNGDLDARTEARVNLLSAARAVSASLIDLLSQSRALATSGDDAAAGTNNTAMQSSSIRIQLNNTAKEVVTRVSELRLALRYFNEITCSIKSPSPAGSVHKLSSSTVTVRVLANPPKVNSTMEMENSATGSVRAGLQSVLTTINKLRSHLEDWSSDTGLFESGDDMDTERELASGDMTTPSQISQAALGITQAAHKANSATGSVRKLVDMSIAGEVIHQTATELVKRIRCGTRAAMLKSTNQRKQSTASAAANSHTEEGDYEFDRHSCIEACTRTIEGGKATLSELAVMLEHMIRALDDSATGESPSMQVTLAMRRLRETVYEIVEGSKQMPGGSQSVGSPTSLPKVSAWKPAIPARPASRVTASVNVLAKQTTETNLLSTRSQIAESIAKAEEIATDVGDAAGTQELRGFTTEIENSVQKLVQLQSRAANHKNEGSKQQPSPIKLNLNMETQFAFPAMDEEICGDGIDAILAACRHLAHATANLMHWAAAAQRELVQKGRLKPISEVPLENAAESQWTYGLVSAARYVSAATNHLVESAQTLAAVHSGCADNLQQQQQQQQQQQGASLRFAPEGLVAAARTVVTYTGQLVFACVAKADASSSSMCGLNTAASAVRRYSECVVQLAQGLANSRPTEVPGTGEPTGSDLIGSRRGTVQTMRQVIETKSSIAHKMAELERLQNRLKSINQESYRSQMDMNDL</sequence>
<evidence type="ECO:0000259" key="6">
    <source>
        <dbReference type="PROSITE" id="PS50945"/>
    </source>
</evidence>
<dbReference type="Gene3D" id="1.20.80.10">
    <property type="match status" value="1"/>
</dbReference>
<feature type="region of interest" description="Disordered" evidence="4">
    <location>
        <begin position="2192"/>
        <end position="2213"/>
    </location>
</feature>
<dbReference type="GO" id="GO:0005856">
    <property type="term" value="C:cytoskeleton"/>
    <property type="evidence" value="ECO:0007669"/>
    <property type="project" value="UniProtKB-SubCell"/>
</dbReference>
<dbReference type="Gene3D" id="1.20.120.230">
    <property type="entry name" value="Alpha-catenin/vinculin-like"/>
    <property type="match status" value="3"/>
</dbReference>
<dbReference type="CDD" id="cd10569">
    <property type="entry name" value="FERM_C_Talin"/>
    <property type="match status" value="1"/>
</dbReference>
<dbReference type="SUPFAM" id="SSF109880">
    <property type="entry name" value="A middle domain of Talin 1"/>
    <property type="match status" value="1"/>
</dbReference>
<dbReference type="CDD" id="cd14473">
    <property type="entry name" value="FERM_B-lobe"/>
    <property type="match status" value="1"/>
</dbReference>
<dbReference type="PROSITE" id="PS50945">
    <property type="entry name" value="I_LWEQ"/>
    <property type="match status" value="1"/>
</dbReference>
<dbReference type="Pfam" id="PF21692">
    <property type="entry name" value="Talin_R4"/>
    <property type="match status" value="1"/>
</dbReference>
<dbReference type="Gene3D" id="1.20.1410.10">
    <property type="entry name" value="I/LWEQ domain"/>
    <property type="match status" value="1"/>
</dbReference>
<evidence type="ECO:0000256" key="2">
    <source>
        <dbReference type="ARBA" id="ARBA00022490"/>
    </source>
</evidence>
<accession>A0A0V0J9D1</accession>
<dbReference type="PROSITE" id="PS50057">
    <property type="entry name" value="FERM_3"/>
    <property type="match status" value="1"/>
</dbReference>
<dbReference type="GO" id="GO:0003779">
    <property type="term" value="F:actin binding"/>
    <property type="evidence" value="ECO:0007669"/>
    <property type="project" value="InterPro"/>
</dbReference>
<dbReference type="SUPFAM" id="SSF47031">
    <property type="entry name" value="Second domain of FERM"/>
    <property type="match status" value="1"/>
</dbReference>
<dbReference type="PANTHER" id="PTHR19981:SF1">
    <property type="entry name" value="RHEA, ISOFORM B"/>
    <property type="match status" value="1"/>
</dbReference>
<dbReference type="SMART" id="SM00295">
    <property type="entry name" value="B41"/>
    <property type="match status" value="1"/>
</dbReference>
<dbReference type="GO" id="GO:0005178">
    <property type="term" value="F:integrin binding"/>
    <property type="evidence" value="ECO:0007669"/>
    <property type="project" value="TreeGrafter"/>
</dbReference>
<evidence type="ECO:0000256" key="3">
    <source>
        <dbReference type="ARBA" id="ARBA00023212"/>
    </source>
</evidence>
<dbReference type="Pfam" id="PF09141">
    <property type="entry name" value="Talin_middle"/>
    <property type="match status" value="1"/>
</dbReference>
<keyword evidence="2" id="KW-0963">Cytoplasm</keyword>
<dbReference type="Pfam" id="PF16511">
    <property type="entry name" value="FERM_f0"/>
    <property type="match status" value="1"/>
</dbReference>
<dbReference type="InterPro" id="IPR019747">
    <property type="entry name" value="FERM_CS"/>
</dbReference>
<feature type="domain" description="FERM" evidence="5">
    <location>
        <begin position="86"/>
        <end position="399"/>
    </location>
</feature>
<dbReference type="Pfam" id="PF02174">
    <property type="entry name" value="IRS"/>
    <property type="match status" value="1"/>
</dbReference>
<dbReference type="SMART" id="SM01244">
    <property type="entry name" value="IRS"/>
    <property type="match status" value="1"/>
</dbReference>